<dbReference type="GO" id="GO:0005737">
    <property type="term" value="C:cytoplasm"/>
    <property type="evidence" value="ECO:0007669"/>
    <property type="project" value="UniProtKB-SubCell"/>
</dbReference>
<evidence type="ECO:0000256" key="1">
    <source>
        <dbReference type="ARBA" id="ARBA00000815"/>
    </source>
</evidence>
<dbReference type="Gene3D" id="3.40.1210.10">
    <property type="entry name" value="Survival protein SurE-like phosphatase/nucleotidase"/>
    <property type="match status" value="1"/>
</dbReference>
<proteinExistence type="inferred from homology"/>
<dbReference type="GO" id="GO:0000166">
    <property type="term" value="F:nucleotide binding"/>
    <property type="evidence" value="ECO:0007669"/>
    <property type="project" value="UniProtKB-KW"/>
</dbReference>
<evidence type="ECO:0000313" key="13">
    <source>
        <dbReference type="Proteomes" id="UP000018731"/>
    </source>
</evidence>
<comment type="cofactor">
    <cofactor evidence="9">
        <name>a divalent metal cation</name>
        <dbReference type="ChEBI" id="CHEBI:60240"/>
    </cofactor>
    <text evidence="9">Binds 1 divalent metal cation per subunit.</text>
</comment>
<keyword evidence="6 9" id="KW-0479">Metal-binding</keyword>
<keyword evidence="8 9" id="KW-0378">Hydrolase</keyword>
<feature type="compositionally biased region" description="Low complexity" evidence="10">
    <location>
        <begin position="1"/>
        <end position="16"/>
    </location>
</feature>
<organism evidence="12 13">
    <name type="scientific">Helicobacter macacae MIT 99-5501</name>
    <dbReference type="NCBI Taxonomy" id="1357400"/>
    <lineage>
        <taxon>Bacteria</taxon>
        <taxon>Pseudomonadati</taxon>
        <taxon>Campylobacterota</taxon>
        <taxon>Epsilonproteobacteria</taxon>
        <taxon>Campylobacterales</taxon>
        <taxon>Helicobacteraceae</taxon>
        <taxon>Helicobacter</taxon>
    </lineage>
</organism>
<evidence type="ECO:0000256" key="10">
    <source>
        <dbReference type="SAM" id="MobiDB-lite"/>
    </source>
</evidence>
<protein>
    <recommendedName>
        <fullName evidence="9">5'-nucleotidase SurE</fullName>
        <ecNumber evidence="9">3.1.3.5</ecNumber>
    </recommendedName>
    <alternativeName>
        <fullName evidence="9">Nucleoside 5'-monophosphate phosphohydrolase</fullName>
    </alternativeName>
</protein>
<evidence type="ECO:0000256" key="2">
    <source>
        <dbReference type="ARBA" id="ARBA00001946"/>
    </source>
</evidence>
<reference evidence="12 13" key="1">
    <citation type="journal article" date="2014" name="Genome Announc.">
        <title>Draft genome sequences of six enterohepatic helicobacter species isolated from humans and one from rhesus macaques.</title>
        <authorList>
            <person name="Shen Z."/>
            <person name="Sheh A."/>
            <person name="Young S.K."/>
            <person name="Abouelliel A."/>
            <person name="Ward D.V."/>
            <person name="Earl A.M."/>
            <person name="Fox J.G."/>
        </authorList>
    </citation>
    <scope>NUCLEOTIDE SEQUENCE [LARGE SCALE GENOMIC DNA]</scope>
    <source>
        <strain evidence="12 13">MIT 99-5501</strain>
    </source>
</reference>
<dbReference type="GO" id="GO:0008254">
    <property type="term" value="F:3'-nucleotidase activity"/>
    <property type="evidence" value="ECO:0007669"/>
    <property type="project" value="TreeGrafter"/>
</dbReference>
<comment type="caution">
    <text evidence="12">The sequence shown here is derived from an EMBL/GenBank/DDBJ whole genome shotgun (WGS) entry which is preliminary data.</text>
</comment>
<dbReference type="HOGENOM" id="CLU_045192_1_2_7"/>
<dbReference type="NCBIfam" id="TIGR00087">
    <property type="entry name" value="surE"/>
    <property type="match status" value="1"/>
</dbReference>
<evidence type="ECO:0000256" key="5">
    <source>
        <dbReference type="ARBA" id="ARBA00022490"/>
    </source>
</evidence>
<dbReference type="NCBIfam" id="NF001490">
    <property type="entry name" value="PRK00346.1-4"/>
    <property type="match status" value="1"/>
</dbReference>
<evidence type="ECO:0000256" key="7">
    <source>
        <dbReference type="ARBA" id="ARBA00022741"/>
    </source>
</evidence>
<evidence type="ECO:0000256" key="4">
    <source>
        <dbReference type="ARBA" id="ARBA00011062"/>
    </source>
</evidence>
<keyword evidence="7 9" id="KW-0547">Nucleotide-binding</keyword>
<comment type="subcellular location">
    <subcellularLocation>
        <location evidence="3 9">Cytoplasm</location>
    </subcellularLocation>
</comment>
<evidence type="ECO:0000256" key="3">
    <source>
        <dbReference type="ARBA" id="ARBA00004496"/>
    </source>
</evidence>
<evidence type="ECO:0000256" key="6">
    <source>
        <dbReference type="ARBA" id="ARBA00022723"/>
    </source>
</evidence>
<dbReference type="NCBIfam" id="NF001494">
    <property type="entry name" value="PRK00346.2-4"/>
    <property type="match status" value="1"/>
</dbReference>
<feature type="binding site" evidence="9">
    <location>
        <position position="27"/>
    </location>
    <ligand>
        <name>a divalent metal cation</name>
        <dbReference type="ChEBI" id="CHEBI:60240"/>
    </ligand>
</feature>
<dbReference type="GO" id="GO:0004309">
    <property type="term" value="F:exopolyphosphatase activity"/>
    <property type="evidence" value="ECO:0007669"/>
    <property type="project" value="TreeGrafter"/>
</dbReference>
<name>V8C7D5_9HELI</name>
<dbReference type="AlphaFoldDB" id="V8C7D5"/>
<comment type="similarity">
    <text evidence="4 9">Belongs to the SurE nucleotidase family.</text>
</comment>
<dbReference type="EC" id="3.1.3.5" evidence="9"/>
<dbReference type="HAMAP" id="MF_00060">
    <property type="entry name" value="SurE"/>
    <property type="match status" value="1"/>
</dbReference>
<dbReference type="InterPro" id="IPR030048">
    <property type="entry name" value="SurE"/>
</dbReference>
<sequence length="277" mass="30401">MPKNASKNTTKNTSGKTHTKNILLTNDDGFDSLGLLALKQALSPLGRVIVVAPAREKSACGHGLTITKPLTLHEVESSFYKLDDGAPSDCVYLALNTLYDNPPDLVVSGINIGCNMGEDVTYSGTVAGAMEACIFGIPSVAISQLVDKEGDDRDCDFSLAKVAAYQIAKEILEGNEALCLPKRKLLNVNIPKTKQSKGYKITELGYRLYGNDTRKAKNPRGKEYFWLGTHPIKWKKRSENLCDFEAVMNGYVSITPLSVDMTSYEDIALLQKWEQSK</sequence>
<evidence type="ECO:0000256" key="8">
    <source>
        <dbReference type="ARBA" id="ARBA00022801"/>
    </source>
</evidence>
<dbReference type="OrthoDB" id="9780815at2"/>
<keyword evidence="5 9" id="KW-0963">Cytoplasm</keyword>
<evidence type="ECO:0000259" key="11">
    <source>
        <dbReference type="Pfam" id="PF01975"/>
    </source>
</evidence>
<dbReference type="PATRIC" id="fig|1357400.3.peg.1530"/>
<feature type="binding site" evidence="9">
    <location>
        <position position="58"/>
    </location>
    <ligand>
        <name>a divalent metal cation</name>
        <dbReference type="ChEBI" id="CHEBI:60240"/>
    </ligand>
</feature>
<feature type="binding site" evidence="9">
    <location>
        <position position="28"/>
    </location>
    <ligand>
        <name>a divalent metal cation</name>
        <dbReference type="ChEBI" id="CHEBI:60240"/>
    </ligand>
</feature>
<feature type="region of interest" description="Disordered" evidence="10">
    <location>
        <begin position="1"/>
        <end position="21"/>
    </location>
</feature>
<dbReference type="GO" id="GO:0046872">
    <property type="term" value="F:metal ion binding"/>
    <property type="evidence" value="ECO:0007669"/>
    <property type="project" value="UniProtKB-UniRule"/>
</dbReference>
<dbReference type="InterPro" id="IPR036523">
    <property type="entry name" value="SurE-like_sf"/>
</dbReference>
<dbReference type="SUPFAM" id="SSF64167">
    <property type="entry name" value="SurE-like"/>
    <property type="match status" value="1"/>
</dbReference>
<dbReference type="InterPro" id="IPR002828">
    <property type="entry name" value="SurE-like_Pase/nucleotidase"/>
</dbReference>
<dbReference type="EMBL" id="AZJI01000005">
    <property type="protein sequence ID" value="ETD23328.1"/>
    <property type="molecule type" value="Genomic_DNA"/>
</dbReference>
<comment type="function">
    <text evidence="9">Nucleotidase that shows phosphatase activity on nucleoside 5'-monophosphates.</text>
</comment>
<dbReference type="PANTHER" id="PTHR30457:SF12">
    <property type="entry name" value="5'_3'-NUCLEOTIDASE SURE"/>
    <property type="match status" value="1"/>
</dbReference>
<dbReference type="RefSeq" id="WP_023927853.1">
    <property type="nucleotide sequence ID" value="NZ_KI669454.1"/>
</dbReference>
<comment type="catalytic activity">
    <reaction evidence="1 9">
        <text>a ribonucleoside 5'-phosphate + H2O = a ribonucleoside + phosphate</text>
        <dbReference type="Rhea" id="RHEA:12484"/>
        <dbReference type="ChEBI" id="CHEBI:15377"/>
        <dbReference type="ChEBI" id="CHEBI:18254"/>
        <dbReference type="ChEBI" id="CHEBI:43474"/>
        <dbReference type="ChEBI" id="CHEBI:58043"/>
        <dbReference type="EC" id="3.1.3.5"/>
    </reaction>
</comment>
<gene>
    <name evidence="9" type="primary">surE</name>
    <name evidence="12" type="ORF">HMPREF2086_01127</name>
</gene>
<dbReference type="GO" id="GO:0008253">
    <property type="term" value="F:5'-nucleotidase activity"/>
    <property type="evidence" value="ECO:0007669"/>
    <property type="project" value="UniProtKB-UniRule"/>
</dbReference>
<evidence type="ECO:0000256" key="9">
    <source>
        <dbReference type="HAMAP-Rule" id="MF_00060"/>
    </source>
</evidence>
<dbReference type="Proteomes" id="UP000018731">
    <property type="component" value="Unassembled WGS sequence"/>
</dbReference>
<dbReference type="STRING" id="1357400.HMPREF2086_01127"/>
<keyword evidence="13" id="KW-1185">Reference proteome</keyword>
<dbReference type="FunFam" id="3.40.1210.10:FF:000001">
    <property type="entry name" value="5'/3'-nucleotidase SurE"/>
    <property type="match status" value="1"/>
</dbReference>
<evidence type="ECO:0000313" key="12">
    <source>
        <dbReference type="EMBL" id="ETD23328.1"/>
    </source>
</evidence>
<feature type="binding site" evidence="9">
    <location>
        <position position="111"/>
    </location>
    <ligand>
        <name>a divalent metal cation</name>
        <dbReference type="ChEBI" id="CHEBI:60240"/>
    </ligand>
</feature>
<feature type="domain" description="Survival protein SurE-like phosphatase/nucleotidase" evidence="11">
    <location>
        <begin position="22"/>
        <end position="209"/>
    </location>
</feature>
<accession>V8C7D5</accession>
<dbReference type="Pfam" id="PF01975">
    <property type="entry name" value="SurE"/>
    <property type="match status" value="1"/>
</dbReference>
<comment type="cofactor">
    <cofactor evidence="2">
        <name>Mg(2+)</name>
        <dbReference type="ChEBI" id="CHEBI:18420"/>
    </cofactor>
</comment>
<dbReference type="eggNOG" id="COG0496">
    <property type="taxonomic scope" value="Bacteria"/>
</dbReference>
<dbReference type="PANTHER" id="PTHR30457">
    <property type="entry name" value="5'-NUCLEOTIDASE SURE"/>
    <property type="match status" value="1"/>
</dbReference>